<gene>
    <name evidence="1" type="ORF">SAMN05421829_101404</name>
</gene>
<name>A0A1N6NQJ2_9RHOO</name>
<evidence type="ECO:0000313" key="1">
    <source>
        <dbReference type="EMBL" id="SIP94277.1"/>
    </source>
</evidence>
<dbReference type="STRING" id="34027.SAMN05421829_101404"/>
<dbReference type="Proteomes" id="UP000186819">
    <property type="component" value="Unassembled WGS sequence"/>
</dbReference>
<dbReference type="OrthoDB" id="8562328at2"/>
<evidence type="ECO:0000313" key="2">
    <source>
        <dbReference type="Proteomes" id="UP000186819"/>
    </source>
</evidence>
<dbReference type="RefSeq" id="WP_076600411.1">
    <property type="nucleotide sequence ID" value="NZ_FTMD01000001.1"/>
</dbReference>
<keyword evidence="2" id="KW-1185">Reference proteome</keyword>
<accession>A0A1N6NQJ2</accession>
<dbReference type="EMBL" id="FTMD01000001">
    <property type="protein sequence ID" value="SIP94277.1"/>
    <property type="molecule type" value="Genomic_DNA"/>
</dbReference>
<sequence length="214" mass="23172">MNIPQIPPASNDRTRWLRIAAGVWLLLVSALTIVNSVGLSRLTEQSHTSAQDAHVQALATRVGDLEQQAEAVKHQPKPITQTDFDAARQALEERLSHVEQVQAADARGEDLQALQVRVGAIEARLKKAPPPATVSRRTAEAAKPKVLEPPFSVVGLELRGGERFLSVAAPGATSLPEVRLLREGNSVGAWHLQAIEVHVAVFRVDGQTLRITLP</sequence>
<dbReference type="AlphaFoldDB" id="A0A1N6NQJ2"/>
<reference evidence="2" key="1">
    <citation type="submission" date="2017-01" db="EMBL/GenBank/DDBJ databases">
        <authorList>
            <person name="Varghese N."/>
            <person name="Submissions S."/>
        </authorList>
    </citation>
    <scope>NUCLEOTIDE SEQUENCE [LARGE SCALE GENOMIC DNA]</scope>
    <source>
        <strain evidence="2">ATCC 51758</strain>
    </source>
</reference>
<proteinExistence type="predicted"/>
<organism evidence="1 2">
    <name type="scientific">Aromatoleum tolulyticum</name>
    <dbReference type="NCBI Taxonomy" id="34027"/>
    <lineage>
        <taxon>Bacteria</taxon>
        <taxon>Pseudomonadati</taxon>
        <taxon>Pseudomonadota</taxon>
        <taxon>Betaproteobacteria</taxon>
        <taxon>Rhodocyclales</taxon>
        <taxon>Rhodocyclaceae</taxon>
        <taxon>Aromatoleum</taxon>
    </lineage>
</organism>
<protein>
    <submittedName>
        <fullName evidence="1">Uncharacterized protein</fullName>
    </submittedName>
</protein>